<proteinExistence type="predicted"/>
<feature type="compositionally biased region" description="Basic and acidic residues" evidence="1">
    <location>
        <begin position="506"/>
        <end position="532"/>
    </location>
</feature>
<accession>A0AAE1HLN9</accession>
<dbReference type="Proteomes" id="UP001219518">
    <property type="component" value="Unassembled WGS sequence"/>
</dbReference>
<feature type="domain" description="Paraneoplastic antigen Ma-like C-terminal" evidence="2">
    <location>
        <begin position="245"/>
        <end position="342"/>
    </location>
</feature>
<gene>
    <name evidence="3" type="ORF">KUF71_001911</name>
</gene>
<reference evidence="3" key="2">
    <citation type="journal article" date="2023" name="BMC Genomics">
        <title>Pest status, molecular evolution, and epigenetic factors derived from the genome assembly of Frankliniella fusca, a thysanopteran phytovirus vector.</title>
        <authorList>
            <person name="Catto M.A."/>
            <person name="Labadie P.E."/>
            <person name="Jacobson A.L."/>
            <person name="Kennedy G.G."/>
            <person name="Srinivasan R."/>
            <person name="Hunt B.G."/>
        </authorList>
    </citation>
    <scope>NUCLEOTIDE SEQUENCE</scope>
    <source>
        <strain evidence="3">PL_HMW_Pooled</strain>
    </source>
</reference>
<feature type="compositionally biased region" description="Pro residues" evidence="1">
    <location>
        <begin position="196"/>
        <end position="219"/>
    </location>
</feature>
<feature type="region of interest" description="Disordered" evidence="1">
    <location>
        <begin position="184"/>
        <end position="220"/>
    </location>
</feature>
<evidence type="ECO:0000256" key="1">
    <source>
        <dbReference type="SAM" id="MobiDB-lite"/>
    </source>
</evidence>
<dbReference type="PANTHER" id="PTHR48125">
    <property type="entry name" value="LP07818P1"/>
    <property type="match status" value="1"/>
</dbReference>
<organism evidence="3 4">
    <name type="scientific">Frankliniella fusca</name>
    <dbReference type="NCBI Taxonomy" id="407009"/>
    <lineage>
        <taxon>Eukaryota</taxon>
        <taxon>Metazoa</taxon>
        <taxon>Ecdysozoa</taxon>
        <taxon>Arthropoda</taxon>
        <taxon>Hexapoda</taxon>
        <taxon>Insecta</taxon>
        <taxon>Pterygota</taxon>
        <taxon>Neoptera</taxon>
        <taxon>Paraneoptera</taxon>
        <taxon>Thysanoptera</taxon>
        <taxon>Terebrantia</taxon>
        <taxon>Thripoidea</taxon>
        <taxon>Thripidae</taxon>
        <taxon>Frankliniella</taxon>
    </lineage>
</organism>
<reference evidence="3" key="1">
    <citation type="submission" date="2021-07" db="EMBL/GenBank/DDBJ databases">
        <authorList>
            <person name="Catto M.A."/>
            <person name="Jacobson A."/>
            <person name="Kennedy G."/>
            <person name="Labadie P."/>
            <person name="Hunt B.G."/>
            <person name="Srinivasan R."/>
        </authorList>
    </citation>
    <scope>NUCLEOTIDE SEQUENCE</scope>
    <source>
        <strain evidence="3">PL_HMW_Pooled</strain>
        <tissue evidence="3">Head</tissue>
    </source>
</reference>
<dbReference type="InterPro" id="IPR048270">
    <property type="entry name" value="PNMA_C"/>
</dbReference>
<evidence type="ECO:0000313" key="3">
    <source>
        <dbReference type="EMBL" id="KAK3923503.1"/>
    </source>
</evidence>
<sequence>MEVSALCQSHPEVLRIINSITSTPAPDNPCLAFWVAQNITAANARAFARRIIDIDRDFVTAYLDAGARQAKRESARAALAAHLDVPPQWQIDRIFVLQKPTSEYPTAFSLVQVHSLISLLEDKRISKARIVDVFAELVSTAFIPYSPVDSSAPPLVDLVSPITGDKKTELPQPVQDVHEELQEKVAPTAPPRKLVSPPPAPQPAPSRQPSPPRPAPPHQPQKRLRLLPIMADFATALTAAFPRFSGKGDEDFDTYIARLENTFRLIQIPDDAKKSTFIYTLDGIAFQAANRLSQQDPDVDYEQLKTAVQAAFRKPTDKHSALQKLTSRIMEDGEDLRFYVQSVIQLCTAYDKNMPEELRVEYIQHGLPTSIQSDLLTESFKTVDDLVKKVDLIQTKRARLRQAEAVRALVSGQRAITLAAPPAPAPAPVVASVAAAPPPPLPAAAAAELADMRSSIEKLQTAVTTLTAPATRDASVSNLNQDNSRGQSTRGRGQGRRRRGRGRGQGGDDRGRGQGGDDRGRRDDSWSHDGRGQDNNYRSNNTGFGPFGRGPRDTDRAIVAIARHLSTLSEQVSRLTVNHPQPQRATFPQVNSVPALTAPAAPAPFCSFCSEPGHTAQNCVAMSF</sequence>
<feature type="compositionally biased region" description="Polar residues" evidence="1">
    <location>
        <begin position="533"/>
        <end position="543"/>
    </location>
</feature>
<dbReference type="EMBL" id="JAHWGI010001147">
    <property type="protein sequence ID" value="KAK3923503.1"/>
    <property type="molecule type" value="Genomic_DNA"/>
</dbReference>
<comment type="caution">
    <text evidence="3">The sequence shown here is derived from an EMBL/GenBank/DDBJ whole genome shotgun (WGS) entry which is preliminary data.</text>
</comment>
<feature type="compositionally biased region" description="Polar residues" evidence="1">
    <location>
        <begin position="467"/>
        <end position="483"/>
    </location>
</feature>
<evidence type="ECO:0000259" key="2">
    <source>
        <dbReference type="Pfam" id="PF14893"/>
    </source>
</evidence>
<dbReference type="AlphaFoldDB" id="A0AAE1HLN9"/>
<keyword evidence="4" id="KW-1185">Reference proteome</keyword>
<feature type="compositionally biased region" description="Basic residues" evidence="1">
    <location>
        <begin position="493"/>
        <end position="502"/>
    </location>
</feature>
<feature type="region of interest" description="Disordered" evidence="1">
    <location>
        <begin position="467"/>
        <end position="552"/>
    </location>
</feature>
<protein>
    <submittedName>
        <fullName evidence="3">Zinc finger CCHC domain-containing protein 12</fullName>
    </submittedName>
</protein>
<dbReference type="PANTHER" id="PTHR48125:SF12">
    <property type="entry name" value="AT HOOK TRANSCRIPTION FACTOR FAMILY-RELATED"/>
    <property type="match status" value="1"/>
</dbReference>
<dbReference type="Pfam" id="PF14893">
    <property type="entry name" value="PNMA"/>
    <property type="match status" value="1"/>
</dbReference>
<name>A0AAE1HLN9_9NEOP</name>
<evidence type="ECO:0000313" key="4">
    <source>
        <dbReference type="Proteomes" id="UP001219518"/>
    </source>
</evidence>